<dbReference type="OrthoDB" id="680602at2"/>
<evidence type="ECO:0000256" key="5">
    <source>
        <dbReference type="ARBA" id="ARBA00022989"/>
    </source>
</evidence>
<keyword evidence="11" id="KW-1185">Reference proteome</keyword>
<gene>
    <name evidence="10" type="ORF">HME7025_02354</name>
</gene>
<reference evidence="11" key="1">
    <citation type="submission" date="2018-05" db="EMBL/GenBank/DDBJ databases">
        <title>Pseudarcicella sp. HME7025 Genome sequencing and assembly.</title>
        <authorList>
            <person name="Kim H."/>
            <person name="Kang H."/>
            <person name="Joh K."/>
        </authorList>
    </citation>
    <scope>NUCLEOTIDE SEQUENCE [LARGE SCALE GENOMIC DNA]</scope>
    <source>
        <strain evidence="11">HME7025</strain>
    </source>
</reference>
<dbReference type="PANTHER" id="PTHR43731:SF14">
    <property type="entry name" value="PRESENILIN-ASSOCIATED RHOMBOID-LIKE PROTEIN, MITOCHONDRIAL"/>
    <property type="match status" value="1"/>
</dbReference>
<evidence type="ECO:0000256" key="2">
    <source>
        <dbReference type="ARBA" id="ARBA00009045"/>
    </source>
</evidence>
<dbReference type="InterPro" id="IPR022764">
    <property type="entry name" value="Peptidase_S54_rhomboid_dom"/>
</dbReference>
<feature type="transmembrane region" description="Helical" evidence="7">
    <location>
        <begin position="165"/>
        <end position="187"/>
    </location>
</feature>
<evidence type="ECO:0000259" key="8">
    <source>
        <dbReference type="Pfam" id="PF01694"/>
    </source>
</evidence>
<feature type="transmembrane region" description="Helical" evidence="7">
    <location>
        <begin position="139"/>
        <end position="158"/>
    </location>
</feature>
<dbReference type="InterPro" id="IPR046483">
    <property type="entry name" value="DUF6576"/>
</dbReference>
<evidence type="ECO:0000256" key="6">
    <source>
        <dbReference type="ARBA" id="ARBA00023136"/>
    </source>
</evidence>
<proteinExistence type="inferred from homology"/>
<dbReference type="GO" id="GO:0004252">
    <property type="term" value="F:serine-type endopeptidase activity"/>
    <property type="evidence" value="ECO:0007669"/>
    <property type="project" value="InterPro"/>
</dbReference>
<feature type="transmembrane region" description="Helical" evidence="7">
    <location>
        <begin position="72"/>
        <end position="96"/>
    </location>
</feature>
<dbReference type="GO" id="GO:0016020">
    <property type="term" value="C:membrane"/>
    <property type="evidence" value="ECO:0007669"/>
    <property type="project" value="UniProtKB-SubCell"/>
</dbReference>
<protein>
    <submittedName>
        <fullName evidence="10">RHOMBOID-like protein 12, mitochondrial</fullName>
    </submittedName>
</protein>
<comment type="similarity">
    <text evidence="2">Belongs to the peptidase S54 family.</text>
</comment>
<keyword evidence="6 7" id="KW-0472">Membrane</keyword>
<evidence type="ECO:0000313" key="10">
    <source>
        <dbReference type="EMBL" id="AWL10195.1"/>
    </source>
</evidence>
<keyword evidence="5 7" id="KW-1133">Transmembrane helix</keyword>
<dbReference type="Gene3D" id="1.20.1540.10">
    <property type="entry name" value="Rhomboid-like"/>
    <property type="match status" value="1"/>
</dbReference>
<organism evidence="10 11">
    <name type="scientific">Aquirufa nivalisilvae</name>
    <dbReference type="NCBI Taxonomy" id="2516557"/>
    <lineage>
        <taxon>Bacteria</taxon>
        <taxon>Pseudomonadati</taxon>
        <taxon>Bacteroidota</taxon>
        <taxon>Cytophagia</taxon>
        <taxon>Cytophagales</taxon>
        <taxon>Flectobacillaceae</taxon>
        <taxon>Aquirufa</taxon>
    </lineage>
</organism>
<keyword evidence="4" id="KW-0378">Hydrolase</keyword>
<dbReference type="RefSeq" id="WP_109324275.1">
    <property type="nucleotide sequence ID" value="NZ_CP029346.1"/>
</dbReference>
<keyword evidence="3 7" id="KW-0812">Transmembrane</keyword>
<comment type="subcellular location">
    <subcellularLocation>
        <location evidence="1">Membrane</location>
        <topology evidence="1">Multi-pass membrane protein</topology>
    </subcellularLocation>
</comment>
<dbReference type="Pfam" id="PF01694">
    <property type="entry name" value="Rhomboid"/>
    <property type="match status" value="1"/>
</dbReference>
<feature type="domain" description="DUF6576" evidence="9">
    <location>
        <begin position="246"/>
        <end position="285"/>
    </location>
</feature>
<sequence>MKSIWQDIKLVIQNPENGLWRLILANVFVFVGVSLSHVFLSLAGKEAWYNQLLEQIALSSQPKIVLYKPWTFFTYFFAHFEIFHLVFNMLFLYWFGSIIYTFIGQKRLIQLYFLGGLAGAIVYILLLNSFSYFVMKGPIYLNGASASVFAIVVGAATLQPNYKVHLLIFGEVAIKYVAAFYILWSMIETTGTNAGGNIAHLGGALLGFLYAYSYQRKQLRRPAPEEKIYSYSMTVQKKIQDFVEQNEPEEIEEDELNAILDKISTSGYESLSKHEKKRLFKASQKND</sequence>
<evidence type="ECO:0000259" key="9">
    <source>
        <dbReference type="Pfam" id="PF20216"/>
    </source>
</evidence>
<dbReference type="SUPFAM" id="SSF144091">
    <property type="entry name" value="Rhomboid-like"/>
    <property type="match status" value="1"/>
</dbReference>
<dbReference type="KEGG" id="psez:HME7025_02354"/>
<accession>A0A2S2DXS7</accession>
<dbReference type="AlphaFoldDB" id="A0A2S2DXS7"/>
<dbReference type="Pfam" id="PF20216">
    <property type="entry name" value="DUF6576"/>
    <property type="match status" value="1"/>
</dbReference>
<feature type="transmembrane region" description="Helical" evidence="7">
    <location>
        <begin position="20"/>
        <end position="43"/>
    </location>
</feature>
<dbReference type="InterPro" id="IPR050925">
    <property type="entry name" value="Rhomboid_protease_S54"/>
</dbReference>
<evidence type="ECO:0000313" key="11">
    <source>
        <dbReference type="Proteomes" id="UP000245468"/>
    </source>
</evidence>
<feature type="transmembrane region" description="Helical" evidence="7">
    <location>
        <begin position="193"/>
        <end position="212"/>
    </location>
</feature>
<feature type="domain" description="Peptidase S54 rhomboid" evidence="8">
    <location>
        <begin position="69"/>
        <end position="214"/>
    </location>
</feature>
<feature type="transmembrane region" description="Helical" evidence="7">
    <location>
        <begin position="108"/>
        <end position="127"/>
    </location>
</feature>
<dbReference type="InterPro" id="IPR035952">
    <property type="entry name" value="Rhomboid-like_sf"/>
</dbReference>
<evidence type="ECO:0000256" key="1">
    <source>
        <dbReference type="ARBA" id="ARBA00004141"/>
    </source>
</evidence>
<name>A0A2S2DXS7_9BACT</name>
<evidence type="ECO:0000256" key="3">
    <source>
        <dbReference type="ARBA" id="ARBA00022692"/>
    </source>
</evidence>
<evidence type="ECO:0000256" key="7">
    <source>
        <dbReference type="SAM" id="Phobius"/>
    </source>
</evidence>
<dbReference type="PANTHER" id="PTHR43731">
    <property type="entry name" value="RHOMBOID PROTEASE"/>
    <property type="match status" value="1"/>
</dbReference>
<dbReference type="EMBL" id="CP029346">
    <property type="protein sequence ID" value="AWL10195.1"/>
    <property type="molecule type" value="Genomic_DNA"/>
</dbReference>
<evidence type="ECO:0000256" key="4">
    <source>
        <dbReference type="ARBA" id="ARBA00022801"/>
    </source>
</evidence>
<dbReference type="Proteomes" id="UP000245468">
    <property type="component" value="Chromosome"/>
</dbReference>